<dbReference type="SMART" id="SM00382">
    <property type="entry name" value="AAA"/>
    <property type="match status" value="1"/>
</dbReference>
<dbReference type="InterPro" id="IPR058031">
    <property type="entry name" value="AAA_lid_NorR"/>
</dbReference>
<dbReference type="SUPFAM" id="SSF46689">
    <property type="entry name" value="Homeodomain-like"/>
    <property type="match status" value="1"/>
</dbReference>
<dbReference type="InterPro" id="IPR002197">
    <property type="entry name" value="HTH_Fis"/>
</dbReference>
<protein>
    <submittedName>
        <fullName evidence="8">Response regulator</fullName>
    </submittedName>
</protein>
<dbReference type="Proteomes" id="UP000462449">
    <property type="component" value="Unassembled WGS sequence"/>
</dbReference>
<dbReference type="GO" id="GO:0043565">
    <property type="term" value="F:sequence-specific DNA binding"/>
    <property type="evidence" value="ECO:0007669"/>
    <property type="project" value="InterPro"/>
</dbReference>
<keyword evidence="10" id="KW-1185">Reference proteome</keyword>
<dbReference type="InterPro" id="IPR011006">
    <property type="entry name" value="CheY-like_superfamily"/>
</dbReference>
<dbReference type="AlphaFoldDB" id="A0A7M4D7D9"/>
<evidence type="ECO:0000313" key="9">
    <source>
        <dbReference type="EMBL" id="MVB07773.1"/>
    </source>
</evidence>
<evidence type="ECO:0000313" key="10">
    <source>
        <dbReference type="Proteomes" id="UP000285951"/>
    </source>
</evidence>
<gene>
    <name evidence="9" type="ORF">DWB62_012150</name>
    <name evidence="8" type="ORF">GNY23_12150</name>
</gene>
<dbReference type="InterPro" id="IPR009057">
    <property type="entry name" value="Homeodomain-like_sf"/>
</dbReference>
<evidence type="ECO:0000256" key="1">
    <source>
        <dbReference type="ARBA" id="ARBA00022741"/>
    </source>
</evidence>
<dbReference type="SMART" id="SM00448">
    <property type="entry name" value="REC"/>
    <property type="match status" value="1"/>
</dbReference>
<evidence type="ECO:0000256" key="3">
    <source>
        <dbReference type="ARBA" id="ARBA00023015"/>
    </source>
</evidence>
<feature type="domain" description="Sigma-54 factor interaction" evidence="6">
    <location>
        <begin position="159"/>
        <end position="388"/>
    </location>
</feature>
<organism evidence="8 11">
    <name type="scientific">Labilibaculum euxinus</name>
    <dbReference type="NCBI Taxonomy" id="2686357"/>
    <lineage>
        <taxon>Bacteria</taxon>
        <taxon>Pseudomonadati</taxon>
        <taxon>Bacteroidota</taxon>
        <taxon>Bacteroidia</taxon>
        <taxon>Marinilabiliales</taxon>
        <taxon>Marinifilaceae</taxon>
        <taxon>Labilibaculum</taxon>
    </lineage>
</organism>
<dbReference type="SUPFAM" id="SSF52540">
    <property type="entry name" value="P-loop containing nucleoside triphosphate hydrolases"/>
    <property type="match status" value="1"/>
</dbReference>
<evidence type="ECO:0000313" key="8">
    <source>
        <dbReference type="EMBL" id="MUP38568.1"/>
    </source>
</evidence>
<dbReference type="Pfam" id="PF00158">
    <property type="entry name" value="Sigma54_activat"/>
    <property type="match status" value="1"/>
</dbReference>
<evidence type="ECO:0000256" key="4">
    <source>
        <dbReference type="ARBA" id="ARBA00023163"/>
    </source>
</evidence>
<dbReference type="SUPFAM" id="SSF52172">
    <property type="entry name" value="CheY-like"/>
    <property type="match status" value="1"/>
</dbReference>
<dbReference type="Gene3D" id="1.10.8.60">
    <property type="match status" value="1"/>
</dbReference>
<dbReference type="InterPro" id="IPR003593">
    <property type="entry name" value="AAA+_ATPase"/>
</dbReference>
<dbReference type="Gene3D" id="1.10.10.60">
    <property type="entry name" value="Homeodomain-like"/>
    <property type="match status" value="1"/>
</dbReference>
<dbReference type="RefSeq" id="WP_156196172.1">
    <property type="nucleotide sequence ID" value="NZ_QTZN02000027.1"/>
</dbReference>
<dbReference type="EMBL" id="QTZN02000027">
    <property type="protein sequence ID" value="MVB07773.1"/>
    <property type="molecule type" value="Genomic_DNA"/>
</dbReference>
<keyword evidence="1" id="KW-0547">Nucleotide-binding</keyword>
<dbReference type="PANTHER" id="PTHR32071">
    <property type="entry name" value="TRANSCRIPTIONAL REGULATORY PROTEIN"/>
    <property type="match status" value="1"/>
</dbReference>
<dbReference type="InterPro" id="IPR027417">
    <property type="entry name" value="P-loop_NTPase"/>
</dbReference>
<evidence type="ECO:0000256" key="5">
    <source>
        <dbReference type="PROSITE-ProRule" id="PRU00169"/>
    </source>
</evidence>
<dbReference type="Pfam" id="PF25601">
    <property type="entry name" value="AAA_lid_14"/>
    <property type="match status" value="1"/>
</dbReference>
<dbReference type="FunFam" id="3.40.50.300:FF:000006">
    <property type="entry name" value="DNA-binding transcriptional regulator NtrC"/>
    <property type="match status" value="1"/>
</dbReference>
<evidence type="ECO:0000259" key="7">
    <source>
        <dbReference type="PROSITE" id="PS50110"/>
    </source>
</evidence>
<dbReference type="PANTHER" id="PTHR32071:SF113">
    <property type="entry name" value="ALGINATE BIOSYNTHESIS TRANSCRIPTIONAL REGULATORY PROTEIN ALGB"/>
    <property type="match status" value="1"/>
</dbReference>
<dbReference type="InterPro" id="IPR002078">
    <property type="entry name" value="Sigma_54_int"/>
</dbReference>
<dbReference type="OrthoDB" id="9810703at2"/>
<keyword evidence="4" id="KW-0804">Transcription</keyword>
<evidence type="ECO:0000259" key="6">
    <source>
        <dbReference type="PROSITE" id="PS50045"/>
    </source>
</evidence>
<name>A0A7M4D7D9_9BACT</name>
<proteinExistence type="predicted"/>
<dbReference type="EMBL" id="WOTW01000027">
    <property type="protein sequence ID" value="MUP38568.1"/>
    <property type="molecule type" value="Genomic_DNA"/>
</dbReference>
<dbReference type="GO" id="GO:0006355">
    <property type="term" value="P:regulation of DNA-templated transcription"/>
    <property type="evidence" value="ECO:0007669"/>
    <property type="project" value="InterPro"/>
</dbReference>
<keyword evidence="3" id="KW-0805">Transcription regulation</keyword>
<keyword evidence="5" id="KW-0597">Phosphoprotein</keyword>
<keyword evidence="2" id="KW-0067">ATP-binding</keyword>
<dbReference type="PROSITE" id="PS00676">
    <property type="entry name" value="SIGMA54_INTERACT_2"/>
    <property type="match status" value="1"/>
</dbReference>
<dbReference type="InterPro" id="IPR025943">
    <property type="entry name" value="Sigma_54_int_dom_ATP-bd_2"/>
</dbReference>
<sequence>MDKRMAGKGKLLIIDDNEELLFALQLFLNSHFAKIDTIKNPNQLLSQLEVDEYDVYLLDMNFKAGINSGNEGLYWLKRILEFDANACVVLITAYGDVELAVKAMKEGAVDFIQKSWDENKILSTLLSALKLRNSKLEIKGLKEKQKQINHQINRNTQFVRGTSKAMTEVFRTVEKVAGTEANVLIVGENGTGKEVIARELHLSSHRKDQVFVSIDLGSLSDNLFESELFGSKKGAFTDAKEDRMGRFELASGGTLFLDEIGNVPLHLQTKLLTAIQNKQIVPLGGNTPIDVDVRILAATNCNLFEMVSNGTFREDLLYRLNTIAIELPPLRERIEDIPELADFFLHKYADQYQKGECVFEKSAVKKLSQHSWPGNIREFQHIIEKSVILSDTKKLAAVDVLLGEELQLPKKISDSLNLSDNEKFLIEKAIKHTGGNMSLAAKELGINRSTLYDKIKKYDL</sequence>
<evidence type="ECO:0000256" key="2">
    <source>
        <dbReference type="ARBA" id="ARBA00022840"/>
    </source>
</evidence>
<evidence type="ECO:0000313" key="11">
    <source>
        <dbReference type="Proteomes" id="UP000462449"/>
    </source>
</evidence>
<reference evidence="9 10" key="1">
    <citation type="submission" date="2019-11" db="EMBL/GenBank/DDBJ databases">
        <title>Draft genome sequence of Labilibaculum sp. strain SYP isolated from Black Sea.</title>
        <authorList>
            <person name="Yadav S."/>
            <person name="Villanueva L."/>
        </authorList>
    </citation>
    <scope>NUCLEOTIDE SEQUENCE [LARGE SCALE GENOMIC DNA]</scope>
    <source>
        <strain evidence="9 10">44</strain>
    </source>
</reference>
<dbReference type="PRINTS" id="PR01590">
    <property type="entry name" value="HTHFIS"/>
</dbReference>
<reference evidence="8 11" key="2">
    <citation type="submission" date="2019-12" db="EMBL/GenBank/DDBJ databases">
        <title>Draft genome sequence of Labilibaculum sp. strain 44 isolated from deep waters of Black Sea.</title>
        <authorList>
            <person name="Yadav S."/>
            <person name="Villanueva L."/>
        </authorList>
    </citation>
    <scope>NUCLEOTIDE SEQUENCE [LARGE SCALE GENOMIC DNA]</scope>
    <source>
        <strain evidence="8 11">44</strain>
    </source>
</reference>
<dbReference type="CDD" id="cd00009">
    <property type="entry name" value="AAA"/>
    <property type="match status" value="1"/>
</dbReference>
<dbReference type="GO" id="GO:0000160">
    <property type="term" value="P:phosphorelay signal transduction system"/>
    <property type="evidence" value="ECO:0007669"/>
    <property type="project" value="InterPro"/>
</dbReference>
<comment type="caution">
    <text evidence="8">The sequence shown here is derived from an EMBL/GenBank/DDBJ whole genome shotgun (WGS) entry which is preliminary data.</text>
</comment>
<dbReference type="InterPro" id="IPR001789">
    <property type="entry name" value="Sig_transdc_resp-reg_receiver"/>
</dbReference>
<accession>A0A7M4D7D9</accession>
<dbReference type="Pfam" id="PF02954">
    <property type="entry name" value="HTH_8"/>
    <property type="match status" value="1"/>
</dbReference>
<dbReference type="Proteomes" id="UP000285951">
    <property type="component" value="Unassembled WGS sequence"/>
</dbReference>
<dbReference type="Pfam" id="PF00072">
    <property type="entry name" value="Response_reg"/>
    <property type="match status" value="1"/>
</dbReference>
<dbReference type="Gene3D" id="3.40.50.300">
    <property type="entry name" value="P-loop containing nucleotide triphosphate hydrolases"/>
    <property type="match status" value="1"/>
</dbReference>
<feature type="modified residue" description="4-aspartylphosphate" evidence="5">
    <location>
        <position position="59"/>
    </location>
</feature>
<dbReference type="Gene3D" id="3.40.50.2300">
    <property type="match status" value="1"/>
</dbReference>
<feature type="domain" description="Response regulatory" evidence="7">
    <location>
        <begin position="10"/>
        <end position="129"/>
    </location>
</feature>
<dbReference type="PROSITE" id="PS50045">
    <property type="entry name" value="SIGMA54_INTERACT_4"/>
    <property type="match status" value="1"/>
</dbReference>
<dbReference type="GO" id="GO:0005524">
    <property type="term" value="F:ATP binding"/>
    <property type="evidence" value="ECO:0007669"/>
    <property type="project" value="UniProtKB-KW"/>
</dbReference>
<dbReference type="PROSITE" id="PS50110">
    <property type="entry name" value="RESPONSE_REGULATORY"/>
    <property type="match status" value="1"/>
</dbReference>